<feature type="domain" description="Class II aldolase/adducin N-terminal" evidence="2">
    <location>
        <begin position="22"/>
        <end position="202"/>
    </location>
</feature>
<dbReference type="PANTHER" id="PTHR10672">
    <property type="entry name" value="ADDUCIN"/>
    <property type="match status" value="1"/>
</dbReference>
<dbReference type="AlphaFoldDB" id="A0A2S7UU03"/>
<dbReference type="GO" id="GO:0005856">
    <property type="term" value="C:cytoskeleton"/>
    <property type="evidence" value="ECO:0007669"/>
    <property type="project" value="TreeGrafter"/>
</dbReference>
<comment type="caution">
    <text evidence="3">The sequence shown here is derived from an EMBL/GenBank/DDBJ whole genome shotgun (WGS) entry which is preliminary data.</text>
</comment>
<dbReference type="RefSeq" id="WP_105051906.1">
    <property type="nucleotide sequence ID" value="NZ_BMYG01000003.1"/>
</dbReference>
<evidence type="ECO:0000259" key="2">
    <source>
        <dbReference type="SMART" id="SM01007"/>
    </source>
</evidence>
<dbReference type="GO" id="GO:0051015">
    <property type="term" value="F:actin filament binding"/>
    <property type="evidence" value="ECO:0007669"/>
    <property type="project" value="TreeGrafter"/>
</dbReference>
<dbReference type="NCBIfam" id="NF005451">
    <property type="entry name" value="PRK07044.1"/>
    <property type="match status" value="1"/>
</dbReference>
<dbReference type="GO" id="GO:0005996">
    <property type="term" value="P:monosaccharide metabolic process"/>
    <property type="evidence" value="ECO:0007669"/>
    <property type="project" value="UniProtKB-ARBA"/>
</dbReference>
<proteinExistence type="inferred from homology"/>
<accession>A0A2S7UU03</accession>
<evidence type="ECO:0000313" key="3">
    <source>
        <dbReference type="EMBL" id="PQJ53423.1"/>
    </source>
</evidence>
<name>A0A2S7UU03_9GAMM</name>
<dbReference type="SMART" id="SM01007">
    <property type="entry name" value="Aldolase_II"/>
    <property type="match status" value="1"/>
</dbReference>
<dbReference type="InterPro" id="IPR001303">
    <property type="entry name" value="Aldolase_II/adducin_N"/>
</dbReference>
<organism evidence="3 4">
    <name type="scientific">Psychrosphaera saromensis</name>
    <dbReference type="NCBI Taxonomy" id="716813"/>
    <lineage>
        <taxon>Bacteria</taxon>
        <taxon>Pseudomonadati</taxon>
        <taxon>Pseudomonadota</taxon>
        <taxon>Gammaproteobacteria</taxon>
        <taxon>Alteromonadales</taxon>
        <taxon>Pseudoalteromonadaceae</taxon>
        <taxon>Psychrosphaera</taxon>
    </lineage>
</organism>
<dbReference type="Gene3D" id="3.40.225.10">
    <property type="entry name" value="Class II aldolase/adducin N-terminal domain"/>
    <property type="match status" value="1"/>
</dbReference>
<dbReference type="InterPro" id="IPR051017">
    <property type="entry name" value="Aldolase-II_Adducin_sf"/>
</dbReference>
<dbReference type="EMBL" id="MSCH01000003">
    <property type="protein sequence ID" value="PQJ53423.1"/>
    <property type="molecule type" value="Genomic_DNA"/>
</dbReference>
<dbReference type="InterPro" id="IPR036409">
    <property type="entry name" value="Aldolase_II/adducin_N_sf"/>
</dbReference>
<dbReference type="Pfam" id="PF00596">
    <property type="entry name" value="Aldolase_II"/>
    <property type="match status" value="1"/>
</dbReference>
<gene>
    <name evidence="3" type="ORF">BTO11_06885</name>
</gene>
<evidence type="ECO:0000256" key="1">
    <source>
        <dbReference type="ARBA" id="ARBA00037961"/>
    </source>
</evidence>
<comment type="similarity">
    <text evidence="1">Belongs to the aldolase class II family.</text>
</comment>
<protein>
    <submittedName>
        <fullName evidence="3">Class II aldolase</fullName>
    </submittedName>
</protein>
<sequence length="256" mass="28370">MFDLPLVNVKNKVSAQEWQTRIELAACYRLFVIHGWDDLIHTHVSARIPGTDHLLINAFGLSFDEITASNLVKIDIDGNIVDPDTPFKINPAGFTIHSAVHIARHEDQCALHVHTNETIAVASVKEGLLPLSQYSMFALASMSYHDYEGLAVNDAEIKRLQDDLGTSNFMLLRNHGALTMGATIGDAFMHMYDLIRACQVQIQVMSTGMTPLLVDQSIVDGIKAQANIVHSGLTGGQKAWPAMMRKVKRTYPDFDQ</sequence>
<dbReference type="Proteomes" id="UP000239007">
    <property type="component" value="Unassembled WGS sequence"/>
</dbReference>
<reference evidence="3 4" key="1">
    <citation type="submission" date="2016-12" db="EMBL/GenBank/DDBJ databases">
        <title>Diversity of luminous bacteria.</title>
        <authorList>
            <person name="Yoshizawa S."/>
            <person name="Kogure K."/>
        </authorList>
    </citation>
    <scope>NUCLEOTIDE SEQUENCE [LARGE SCALE GENOMIC DNA]</scope>
    <source>
        <strain evidence="3 4">SA4-48</strain>
    </source>
</reference>
<dbReference type="PANTHER" id="PTHR10672:SF3">
    <property type="entry name" value="PROTEIN HU-LI TAI SHAO"/>
    <property type="match status" value="1"/>
</dbReference>
<dbReference type="SUPFAM" id="SSF53639">
    <property type="entry name" value="AraD/HMP-PK domain-like"/>
    <property type="match status" value="1"/>
</dbReference>
<keyword evidence="4" id="KW-1185">Reference proteome</keyword>
<dbReference type="OrthoDB" id="8859181at2"/>
<evidence type="ECO:0000313" key="4">
    <source>
        <dbReference type="Proteomes" id="UP000239007"/>
    </source>
</evidence>